<proteinExistence type="predicted"/>
<reference evidence="1 2" key="1">
    <citation type="submission" date="2021-06" db="EMBL/GenBank/DDBJ databases">
        <title>Caerostris extrusa draft genome.</title>
        <authorList>
            <person name="Kono N."/>
            <person name="Arakawa K."/>
        </authorList>
    </citation>
    <scope>NUCLEOTIDE SEQUENCE [LARGE SCALE GENOMIC DNA]</scope>
</reference>
<evidence type="ECO:0000313" key="2">
    <source>
        <dbReference type="Proteomes" id="UP001054945"/>
    </source>
</evidence>
<name>A0AAV4XEW0_CAEEX</name>
<keyword evidence="2" id="KW-1185">Reference proteome</keyword>
<comment type="caution">
    <text evidence="1">The sequence shown here is derived from an EMBL/GenBank/DDBJ whole genome shotgun (WGS) entry which is preliminary data.</text>
</comment>
<dbReference type="EMBL" id="BPLR01017634">
    <property type="protein sequence ID" value="GIY93167.1"/>
    <property type="molecule type" value="Genomic_DNA"/>
</dbReference>
<organism evidence="1 2">
    <name type="scientific">Caerostris extrusa</name>
    <name type="common">Bark spider</name>
    <name type="synonym">Caerostris bankana</name>
    <dbReference type="NCBI Taxonomy" id="172846"/>
    <lineage>
        <taxon>Eukaryota</taxon>
        <taxon>Metazoa</taxon>
        <taxon>Ecdysozoa</taxon>
        <taxon>Arthropoda</taxon>
        <taxon>Chelicerata</taxon>
        <taxon>Arachnida</taxon>
        <taxon>Araneae</taxon>
        <taxon>Araneomorphae</taxon>
        <taxon>Entelegynae</taxon>
        <taxon>Araneoidea</taxon>
        <taxon>Araneidae</taxon>
        <taxon>Caerostris</taxon>
    </lineage>
</organism>
<protein>
    <submittedName>
        <fullName evidence="1">Uncharacterized protein</fullName>
    </submittedName>
</protein>
<evidence type="ECO:0000313" key="1">
    <source>
        <dbReference type="EMBL" id="GIY93167.1"/>
    </source>
</evidence>
<dbReference type="Proteomes" id="UP001054945">
    <property type="component" value="Unassembled WGS sequence"/>
</dbReference>
<accession>A0AAV4XEW0</accession>
<dbReference type="AlphaFoldDB" id="A0AAV4XEW0"/>
<sequence length="116" mass="13554">MPETPFCCFFHENYAKDGVQGSREDMSQEVEFRNLCADEFPRCPQRRSVHIGNGLLQWSAERKVPPTIVFLGYSFENEMKEKLLLVVRISMALVFYQHADLRNHRAVEFDCLLLLV</sequence>
<gene>
    <name evidence="1" type="ORF">CEXT_560871</name>
</gene>